<evidence type="ECO:0000256" key="2">
    <source>
        <dbReference type="ARBA" id="ARBA00007663"/>
    </source>
</evidence>
<evidence type="ECO:0000256" key="10">
    <source>
        <dbReference type="ARBA" id="ARBA00029774"/>
    </source>
</evidence>
<protein>
    <recommendedName>
        <fullName evidence="10">L-threonylcarbamoyladenylate synthase</fullName>
        <ecNumber evidence="3">2.7.7.87</ecNumber>
    </recommendedName>
    <alternativeName>
        <fullName evidence="10">L-threonylcarbamoyladenylate synthase</fullName>
    </alternativeName>
</protein>
<dbReference type="GO" id="GO:0000049">
    <property type="term" value="F:tRNA binding"/>
    <property type="evidence" value="ECO:0007669"/>
    <property type="project" value="TreeGrafter"/>
</dbReference>
<keyword evidence="7" id="KW-0548">Nucleotidyltransferase</keyword>
<dbReference type="PANTHER" id="PTHR17490">
    <property type="entry name" value="SUA5"/>
    <property type="match status" value="1"/>
</dbReference>
<gene>
    <name evidence="13" type="ORF">SAMN05661086_00236</name>
</gene>
<dbReference type="Pfam" id="PF01300">
    <property type="entry name" value="Sua5_yciO_yrdC"/>
    <property type="match status" value="1"/>
</dbReference>
<dbReference type="GO" id="GO:0003725">
    <property type="term" value="F:double-stranded RNA binding"/>
    <property type="evidence" value="ECO:0007669"/>
    <property type="project" value="InterPro"/>
</dbReference>
<evidence type="ECO:0000313" key="13">
    <source>
        <dbReference type="EMBL" id="SFR57385.1"/>
    </source>
</evidence>
<keyword evidence="4" id="KW-0963">Cytoplasm</keyword>
<comment type="subcellular location">
    <subcellularLocation>
        <location evidence="1">Cytoplasm</location>
    </subcellularLocation>
</comment>
<accession>A0A1I6HSH6</accession>
<dbReference type="NCBIfam" id="TIGR00057">
    <property type="entry name" value="L-threonylcarbamoyladenylate synthase"/>
    <property type="match status" value="1"/>
</dbReference>
<comment type="catalytic activity">
    <reaction evidence="11">
        <text>L-threonine + hydrogencarbonate + ATP = L-threonylcarbamoyladenylate + diphosphate + H2O</text>
        <dbReference type="Rhea" id="RHEA:36407"/>
        <dbReference type="ChEBI" id="CHEBI:15377"/>
        <dbReference type="ChEBI" id="CHEBI:17544"/>
        <dbReference type="ChEBI" id="CHEBI:30616"/>
        <dbReference type="ChEBI" id="CHEBI:33019"/>
        <dbReference type="ChEBI" id="CHEBI:57926"/>
        <dbReference type="ChEBI" id="CHEBI:73682"/>
        <dbReference type="EC" id="2.7.7.87"/>
    </reaction>
</comment>
<sequence length="217" mass="23682">MLELNNILDASQKSLEIAATCVKSGGVIIAPSDTNVALTINPWIEESIDRIFKIKGRPATSPLTLFVLEPDEWKEYAESEDAETVDLLTKAFWPGPLNIILKKKETVSNRMVCGGDTVSIGCLSNTLWRNFMKTLEMPVAMTSANLSGQADGILVDFDLACEQVGDKVDYLLPGEDINTTASSTIISLVGEPVILRLGDITKEEIEAVIKKEVRLKA</sequence>
<evidence type="ECO:0000256" key="11">
    <source>
        <dbReference type="ARBA" id="ARBA00048366"/>
    </source>
</evidence>
<dbReference type="PANTHER" id="PTHR17490:SF16">
    <property type="entry name" value="THREONYLCARBAMOYL-AMP SYNTHASE"/>
    <property type="match status" value="1"/>
</dbReference>
<dbReference type="InterPro" id="IPR006070">
    <property type="entry name" value="Sua5-like_dom"/>
</dbReference>
<proteinExistence type="inferred from homology"/>
<dbReference type="RefSeq" id="WP_092558859.1">
    <property type="nucleotide sequence ID" value="NZ_FOYZ01000001.1"/>
</dbReference>
<dbReference type="GO" id="GO:0006450">
    <property type="term" value="P:regulation of translational fidelity"/>
    <property type="evidence" value="ECO:0007669"/>
    <property type="project" value="TreeGrafter"/>
</dbReference>
<dbReference type="GO" id="GO:0008033">
    <property type="term" value="P:tRNA processing"/>
    <property type="evidence" value="ECO:0007669"/>
    <property type="project" value="UniProtKB-KW"/>
</dbReference>
<dbReference type="GO" id="GO:0005737">
    <property type="term" value="C:cytoplasm"/>
    <property type="evidence" value="ECO:0007669"/>
    <property type="project" value="UniProtKB-SubCell"/>
</dbReference>
<evidence type="ECO:0000256" key="3">
    <source>
        <dbReference type="ARBA" id="ARBA00012584"/>
    </source>
</evidence>
<keyword evidence="5" id="KW-0808">Transferase</keyword>
<feature type="domain" description="YrdC-like" evidence="12">
    <location>
        <begin position="12"/>
        <end position="200"/>
    </location>
</feature>
<name>A0A1I6HSH6_9FIRM</name>
<dbReference type="PROSITE" id="PS51163">
    <property type="entry name" value="YRDC"/>
    <property type="match status" value="1"/>
</dbReference>
<keyword evidence="14" id="KW-1185">Reference proteome</keyword>
<dbReference type="OrthoDB" id="9814580at2"/>
<dbReference type="EMBL" id="FOYZ01000001">
    <property type="protein sequence ID" value="SFR57385.1"/>
    <property type="molecule type" value="Genomic_DNA"/>
</dbReference>
<dbReference type="EC" id="2.7.7.87" evidence="3"/>
<evidence type="ECO:0000256" key="6">
    <source>
        <dbReference type="ARBA" id="ARBA00022694"/>
    </source>
</evidence>
<dbReference type="InterPro" id="IPR050156">
    <property type="entry name" value="TC-AMP_synthase_SUA5"/>
</dbReference>
<dbReference type="Proteomes" id="UP000199659">
    <property type="component" value="Unassembled WGS sequence"/>
</dbReference>
<evidence type="ECO:0000256" key="5">
    <source>
        <dbReference type="ARBA" id="ARBA00022679"/>
    </source>
</evidence>
<evidence type="ECO:0000256" key="9">
    <source>
        <dbReference type="ARBA" id="ARBA00022840"/>
    </source>
</evidence>
<dbReference type="GO" id="GO:0061710">
    <property type="term" value="F:L-threonylcarbamoyladenylate synthase"/>
    <property type="evidence" value="ECO:0007669"/>
    <property type="project" value="UniProtKB-EC"/>
</dbReference>
<keyword evidence="8" id="KW-0547">Nucleotide-binding</keyword>
<dbReference type="GO" id="GO:0005524">
    <property type="term" value="F:ATP binding"/>
    <property type="evidence" value="ECO:0007669"/>
    <property type="project" value="UniProtKB-KW"/>
</dbReference>
<dbReference type="STRING" id="37658.SAMN05661086_00236"/>
<keyword evidence="6" id="KW-0819">tRNA processing</keyword>
<reference evidence="13 14" key="1">
    <citation type="submission" date="2016-10" db="EMBL/GenBank/DDBJ databases">
        <authorList>
            <person name="de Groot N.N."/>
        </authorList>
    </citation>
    <scope>NUCLEOTIDE SEQUENCE [LARGE SCALE GENOMIC DNA]</scope>
    <source>
        <strain evidence="13 14">743A</strain>
    </source>
</reference>
<evidence type="ECO:0000256" key="8">
    <source>
        <dbReference type="ARBA" id="ARBA00022741"/>
    </source>
</evidence>
<dbReference type="AlphaFoldDB" id="A0A1I6HSH6"/>
<organism evidence="13 14">
    <name type="scientific">Anaeromicropila populeti</name>
    <dbReference type="NCBI Taxonomy" id="37658"/>
    <lineage>
        <taxon>Bacteria</taxon>
        <taxon>Bacillati</taxon>
        <taxon>Bacillota</taxon>
        <taxon>Clostridia</taxon>
        <taxon>Lachnospirales</taxon>
        <taxon>Lachnospiraceae</taxon>
        <taxon>Anaeromicropila</taxon>
    </lineage>
</organism>
<evidence type="ECO:0000313" key="14">
    <source>
        <dbReference type="Proteomes" id="UP000199659"/>
    </source>
</evidence>
<keyword evidence="9" id="KW-0067">ATP-binding</keyword>
<evidence type="ECO:0000256" key="1">
    <source>
        <dbReference type="ARBA" id="ARBA00004496"/>
    </source>
</evidence>
<comment type="similarity">
    <text evidence="2">Belongs to the SUA5 family.</text>
</comment>
<evidence type="ECO:0000256" key="7">
    <source>
        <dbReference type="ARBA" id="ARBA00022695"/>
    </source>
</evidence>
<dbReference type="InterPro" id="IPR017945">
    <property type="entry name" value="DHBP_synth_RibB-like_a/b_dom"/>
</dbReference>
<dbReference type="SUPFAM" id="SSF55821">
    <property type="entry name" value="YrdC/RibB"/>
    <property type="match status" value="1"/>
</dbReference>
<dbReference type="Gene3D" id="3.90.870.10">
    <property type="entry name" value="DHBP synthase"/>
    <property type="match status" value="1"/>
</dbReference>
<evidence type="ECO:0000259" key="12">
    <source>
        <dbReference type="PROSITE" id="PS51163"/>
    </source>
</evidence>
<evidence type="ECO:0000256" key="4">
    <source>
        <dbReference type="ARBA" id="ARBA00022490"/>
    </source>
</evidence>